<dbReference type="Pfam" id="PF03918">
    <property type="entry name" value="CcmH"/>
    <property type="match status" value="1"/>
</dbReference>
<dbReference type="GO" id="GO:0046872">
    <property type="term" value="F:metal ion binding"/>
    <property type="evidence" value="ECO:0007669"/>
    <property type="project" value="UniProtKB-KW"/>
</dbReference>
<feature type="compositionally biased region" description="Basic and acidic residues" evidence="8">
    <location>
        <begin position="142"/>
        <end position="153"/>
    </location>
</feature>
<organism evidence="10 11">
    <name type="scientific">Szabonella alba</name>
    <dbReference type="NCBI Taxonomy" id="2804194"/>
    <lineage>
        <taxon>Bacteria</taxon>
        <taxon>Pseudomonadati</taxon>
        <taxon>Pseudomonadota</taxon>
        <taxon>Alphaproteobacteria</taxon>
        <taxon>Rhodobacterales</taxon>
        <taxon>Paracoccaceae</taxon>
        <taxon>Szabonella</taxon>
    </lineage>
</organism>
<keyword evidence="6 7" id="KW-0408">Iron</keyword>
<keyword evidence="7" id="KW-1133">Transmembrane helix</keyword>
<dbReference type="GO" id="GO:0005886">
    <property type="term" value="C:plasma membrane"/>
    <property type="evidence" value="ECO:0007669"/>
    <property type="project" value="TreeGrafter"/>
</dbReference>
<evidence type="ECO:0000259" key="9">
    <source>
        <dbReference type="Pfam" id="PF03918"/>
    </source>
</evidence>
<feature type="transmembrane region" description="Helical" evidence="7">
    <location>
        <begin position="104"/>
        <end position="125"/>
    </location>
</feature>
<dbReference type="Proteomes" id="UP000648908">
    <property type="component" value="Unassembled WGS sequence"/>
</dbReference>
<feature type="region of interest" description="Disordered" evidence="8">
    <location>
        <begin position="134"/>
        <end position="153"/>
    </location>
</feature>
<comment type="similarity">
    <text evidence="1 7">Belongs to the CcmH/CycL/Ccl2/NrfF family.</text>
</comment>
<dbReference type="PANTHER" id="PTHR47870">
    <property type="entry name" value="CYTOCHROME C-TYPE BIOGENESIS PROTEIN CCMH"/>
    <property type="match status" value="1"/>
</dbReference>
<gene>
    <name evidence="10" type="ORF">JL811_09685</name>
</gene>
<dbReference type="Gene3D" id="1.10.8.640">
    <property type="entry name" value="Cytochrome C biogenesis protein"/>
    <property type="match status" value="1"/>
</dbReference>
<dbReference type="PANTHER" id="PTHR47870:SF1">
    <property type="entry name" value="CYTOCHROME C-TYPE BIOGENESIS PROTEIN CCMH"/>
    <property type="match status" value="1"/>
</dbReference>
<evidence type="ECO:0000256" key="6">
    <source>
        <dbReference type="ARBA" id="ARBA00023004"/>
    </source>
</evidence>
<sequence length="153" mass="17284">MRRILLPLALAGFLAGPALAVQPDEILDDPALEARAREISRDLRCLVCRNENIDDSDAGLARDLRLLVRERLLEGDSNREVVDFIVDRYGEYVLLNPRREGMNLLLWLAGPAMLILGGGVSLVYIRRRRTDATLPDTPLSPEEQKRLDQILDR</sequence>
<keyword evidence="5" id="KW-0201">Cytochrome c-type biogenesis</keyword>
<comment type="function">
    <text evidence="7">Possible subunit of a heme lyase.</text>
</comment>
<evidence type="ECO:0000256" key="1">
    <source>
        <dbReference type="ARBA" id="ARBA00010342"/>
    </source>
</evidence>
<keyword evidence="3 7" id="KW-0479">Metal-binding</keyword>
<dbReference type="EMBL" id="JAESVN010000003">
    <property type="protein sequence ID" value="MBL4917491.1"/>
    <property type="molecule type" value="Genomic_DNA"/>
</dbReference>
<evidence type="ECO:0000256" key="5">
    <source>
        <dbReference type="ARBA" id="ARBA00022748"/>
    </source>
</evidence>
<keyword evidence="7" id="KW-0472">Membrane</keyword>
<evidence type="ECO:0000313" key="11">
    <source>
        <dbReference type="Proteomes" id="UP000648908"/>
    </source>
</evidence>
<name>A0A8K0Y051_9RHOB</name>
<reference evidence="10" key="1">
    <citation type="submission" date="2021-01" db="EMBL/GenBank/DDBJ databases">
        <title>Tabrizicola alba sp. nov. a motile alkaliphilic bacterium isolated from a soda lake.</title>
        <authorList>
            <person name="Szuroczki S."/>
            <person name="Abbaszade G."/>
            <person name="Schumann P."/>
            <person name="Toth E."/>
        </authorList>
    </citation>
    <scope>NUCLEOTIDE SEQUENCE</scope>
    <source>
        <strain evidence="10">DMG-N-6</strain>
    </source>
</reference>
<accession>A0A8K0Y051</accession>
<evidence type="ECO:0000256" key="7">
    <source>
        <dbReference type="RuleBase" id="RU364112"/>
    </source>
</evidence>
<dbReference type="RefSeq" id="WP_202688396.1">
    <property type="nucleotide sequence ID" value="NZ_JAESVN010000003.1"/>
</dbReference>
<evidence type="ECO:0000256" key="3">
    <source>
        <dbReference type="ARBA" id="ARBA00022723"/>
    </source>
</evidence>
<keyword evidence="2 7" id="KW-0349">Heme</keyword>
<keyword evidence="11" id="KW-1185">Reference proteome</keyword>
<protein>
    <recommendedName>
        <fullName evidence="7">Cytochrome c-type biogenesis protein</fullName>
    </recommendedName>
</protein>
<comment type="caution">
    <text evidence="10">The sequence shown here is derived from an EMBL/GenBank/DDBJ whole genome shotgun (WGS) entry which is preliminary data.</text>
</comment>
<feature type="signal peptide" evidence="7">
    <location>
        <begin position="1"/>
        <end position="20"/>
    </location>
</feature>
<dbReference type="InterPro" id="IPR038297">
    <property type="entry name" value="CcmH/CycL/NrfF/Ccl2_sf"/>
</dbReference>
<dbReference type="AlphaFoldDB" id="A0A8K0Y051"/>
<feature type="chain" id="PRO_5035487907" description="Cytochrome c-type biogenesis protein" evidence="7">
    <location>
        <begin position="21"/>
        <end position="153"/>
    </location>
</feature>
<dbReference type="GO" id="GO:0017004">
    <property type="term" value="P:cytochrome complex assembly"/>
    <property type="evidence" value="ECO:0007669"/>
    <property type="project" value="UniProtKB-KW"/>
</dbReference>
<dbReference type="InterPro" id="IPR051263">
    <property type="entry name" value="C-type_cytochrome_biogenesis"/>
</dbReference>
<feature type="domain" description="CcmH/CycL/Ccl2/NrfF N-terminal" evidence="9">
    <location>
        <begin position="9"/>
        <end position="151"/>
    </location>
</feature>
<keyword evidence="4 7" id="KW-0732">Signal</keyword>
<dbReference type="InterPro" id="IPR005616">
    <property type="entry name" value="CcmH/CycL/Ccl2/NrfF_N"/>
</dbReference>
<dbReference type="CDD" id="cd16378">
    <property type="entry name" value="CcmH_N"/>
    <property type="match status" value="1"/>
</dbReference>
<evidence type="ECO:0000256" key="2">
    <source>
        <dbReference type="ARBA" id="ARBA00022617"/>
    </source>
</evidence>
<evidence type="ECO:0000256" key="8">
    <source>
        <dbReference type="SAM" id="MobiDB-lite"/>
    </source>
</evidence>
<evidence type="ECO:0000313" key="10">
    <source>
        <dbReference type="EMBL" id="MBL4917491.1"/>
    </source>
</evidence>
<proteinExistence type="inferred from homology"/>
<keyword evidence="7" id="KW-0812">Transmembrane</keyword>
<evidence type="ECO:0000256" key="4">
    <source>
        <dbReference type="ARBA" id="ARBA00022729"/>
    </source>
</evidence>